<dbReference type="Pfam" id="PF11127">
    <property type="entry name" value="YgaP-like_TM"/>
    <property type="match status" value="1"/>
</dbReference>
<dbReference type="RefSeq" id="WP_150445008.1">
    <property type="nucleotide sequence ID" value="NZ_VYQE01000002.1"/>
</dbReference>
<evidence type="ECO:0000313" key="4">
    <source>
        <dbReference type="Proteomes" id="UP000326554"/>
    </source>
</evidence>
<keyword evidence="1" id="KW-1133">Transmembrane helix</keyword>
<dbReference type="InterPro" id="IPR021309">
    <property type="entry name" value="YgaP-like_TM"/>
</dbReference>
<proteinExistence type="predicted"/>
<keyword evidence="4" id="KW-1185">Reference proteome</keyword>
<evidence type="ECO:0000259" key="2">
    <source>
        <dbReference type="Pfam" id="PF11127"/>
    </source>
</evidence>
<protein>
    <submittedName>
        <fullName evidence="3">DUF2892 domain-containing protein</fullName>
    </submittedName>
</protein>
<feature type="transmembrane region" description="Helical" evidence="1">
    <location>
        <begin position="12"/>
        <end position="31"/>
    </location>
</feature>
<reference evidence="3 4" key="1">
    <citation type="submission" date="2019-09" db="EMBL/GenBank/DDBJ databases">
        <authorList>
            <person name="Park J.-S."/>
            <person name="Choi H.-J."/>
        </authorList>
    </citation>
    <scope>NUCLEOTIDE SEQUENCE [LARGE SCALE GENOMIC DNA]</scope>
    <source>
        <strain evidence="3 4">176SS1-4</strain>
    </source>
</reference>
<keyword evidence="1" id="KW-0812">Transmembrane</keyword>
<feature type="transmembrane region" description="Helical" evidence="1">
    <location>
        <begin position="37"/>
        <end position="61"/>
    </location>
</feature>
<evidence type="ECO:0000256" key="1">
    <source>
        <dbReference type="SAM" id="Phobius"/>
    </source>
</evidence>
<evidence type="ECO:0000313" key="3">
    <source>
        <dbReference type="EMBL" id="KAA9009474.1"/>
    </source>
</evidence>
<keyword evidence="1" id="KW-0472">Membrane</keyword>
<dbReference type="Proteomes" id="UP000326554">
    <property type="component" value="Unassembled WGS sequence"/>
</dbReference>
<accession>A0A5J5GPM2</accession>
<dbReference type="AlphaFoldDB" id="A0A5J5GPM2"/>
<comment type="caution">
    <text evidence="3">The sequence shown here is derived from an EMBL/GenBank/DDBJ whole genome shotgun (WGS) entry which is preliminary data.</text>
</comment>
<dbReference type="EMBL" id="VYQE01000002">
    <property type="protein sequence ID" value="KAA9009474.1"/>
    <property type="molecule type" value="Genomic_DNA"/>
</dbReference>
<organism evidence="3 4">
    <name type="scientific">Histidinibacterium aquaticum</name>
    <dbReference type="NCBI Taxonomy" id="2613962"/>
    <lineage>
        <taxon>Bacteria</taxon>
        <taxon>Pseudomonadati</taxon>
        <taxon>Pseudomonadota</taxon>
        <taxon>Alphaproteobacteria</taxon>
        <taxon>Rhodobacterales</taxon>
        <taxon>Paracoccaceae</taxon>
        <taxon>Histidinibacterium</taxon>
    </lineage>
</organism>
<name>A0A5J5GPM2_9RHOB</name>
<sequence>MSRNMGVTDRVLRAAVAALLLFIVFGTAIAVSGLWFWLALAVAAVFALTALVGVCPLYSVFGIRTCPTG</sequence>
<gene>
    <name evidence="3" type="ORF">F3S47_09550</name>
</gene>
<feature type="domain" description="Inner membrane protein YgaP-like transmembrane" evidence="2">
    <location>
        <begin position="1"/>
        <end position="68"/>
    </location>
</feature>